<gene>
    <name evidence="10" type="primary">manA</name>
    <name evidence="10" type="ORF">CKO40_02690</name>
</gene>
<dbReference type="GO" id="GO:0009298">
    <property type="term" value="P:GDP-mannose biosynthetic process"/>
    <property type="evidence" value="ECO:0007669"/>
    <property type="project" value="InterPro"/>
</dbReference>
<dbReference type="Gene3D" id="1.10.441.10">
    <property type="entry name" value="Phosphomannose Isomerase, domain 2"/>
    <property type="match status" value="1"/>
</dbReference>
<evidence type="ECO:0000256" key="8">
    <source>
        <dbReference type="PIRSR" id="PIRSR001480-2"/>
    </source>
</evidence>
<dbReference type="PROSITE" id="PS00965">
    <property type="entry name" value="PMI_I_1"/>
    <property type="match status" value="1"/>
</dbReference>
<dbReference type="Gene3D" id="2.60.120.10">
    <property type="entry name" value="Jelly Rolls"/>
    <property type="match status" value="2"/>
</dbReference>
<reference evidence="10" key="1">
    <citation type="submission" date="2017-08" db="EMBL/GenBank/DDBJ databases">
        <authorList>
            <person name="Imhoff J.F."/>
            <person name="Rahn T."/>
            <person name="Kuenzel S."/>
            <person name="Neulinger S.C."/>
        </authorList>
    </citation>
    <scope>NUCLEOTIDE SEQUENCE</scope>
    <source>
        <strain evidence="10">DSM 11080</strain>
    </source>
</reference>
<dbReference type="SUPFAM" id="SSF51182">
    <property type="entry name" value="RmlC-like cupins"/>
    <property type="match status" value="1"/>
</dbReference>
<dbReference type="EC" id="5.3.1.8" evidence="3"/>
<name>A0AAJ0U1K7_9GAMM</name>
<dbReference type="GO" id="GO:0004476">
    <property type="term" value="F:mannose-6-phosphate isomerase activity"/>
    <property type="evidence" value="ECO:0007669"/>
    <property type="project" value="UniProtKB-EC"/>
</dbReference>
<keyword evidence="6 10" id="KW-0413">Isomerase</keyword>
<evidence type="ECO:0000259" key="9">
    <source>
        <dbReference type="Pfam" id="PF20511"/>
    </source>
</evidence>
<comment type="catalytic activity">
    <reaction evidence="1">
        <text>D-mannose 6-phosphate = D-fructose 6-phosphate</text>
        <dbReference type="Rhea" id="RHEA:12356"/>
        <dbReference type="ChEBI" id="CHEBI:58735"/>
        <dbReference type="ChEBI" id="CHEBI:61527"/>
        <dbReference type="EC" id="5.3.1.8"/>
    </reaction>
</comment>
<feature type="domain" description="Phosphomannose isomerase type I catalytic" evidence="9">
    <location>
        <begin position="34"/>
        <end position="183"/>
    </location>
</feature>
<evidence type="ECO:0000256" key="5">
    <source>
        <dbReference type="ARBA" id="ARBA00022833"/>
    </source>
</evidence>
<dbReference type="PANTHER" id="PTHR10309:SF0">
    <property type="entry name" value="MANNOSE-6-PHOSPHATE ISOMERASE"/>
    <property type="match status" value="1"/>
</dbReference>
<evidence type="ECO:0000256" key="3">
    <source>
        <dbReference type="ARBA" id="ARBA00011956"/>
    </source>
</evidence>
<evidence type="ECO:0000256" key="6">
    <source>
        <dbReference type="ARBA" id="ARBA00023235"/>
    </source>
</evidence>
<evidence type="ECO:0000313" key="10">
    <source>
        <dbReference type="EMBL" id="MBK1703487.1"/>
    </source>
</evidence>
<reference evidence="10" key="2">
    <citation type="journal article" date="2020" name="Microorganisms">
        <title>Osmotic Adaptation and Compatible Solute Biosynthesis of Phototrophic Bacteria as Revealed from Genome Analyses.</title>
        <authorList>
            <person name="Imhoff J.F."/>
            <person name="Rahn T."/>
            <person name="Kunzel S."/>
            <person name="Keller A."/>
            <person name="Neulinger S.C."/>
        </authorList>
    </citation>
    <scope>NUCLEOTIDE SEQUENCE</scope>
    <source>
        <strain evidence="10">DSM 11080</strain>
    </source>
</reference>
<evidence type="ECO:0000256" key="2">
    <source>
        <dbReference type="ARBA" id="ARBA00010772"/>
    </source>
</evidence>
<accession>A0AAJ0U1K7</accession>
<dbReference type="AlphaFoldDB" id="A0AAJ0U1K7"/>
<dbReference type="PANTHER" id="PTHR10309">
    <property type="entry name" value="MANNOSE-6-PHOSPHATE ISOMERASE"/>
    <property type="match status" value="1"/>
</dbReference>
<feature type="binding site" evidence="8">
    <location>
        <position position="296"/>
    </location>
    <ligand>
        <name>Zn(2+)</name>
        <dbReference type="ChEBI" id="CHEBI:29105"/>
    </ligand>
</feature>
<dbReference type="PIRSF" id="PIRSF001480">
    <property type="entry name" value="Mannose-6-phosphate_isomerase"/>
    <property type="match status" value="1"/>
</dbReference>
<evidence type="ECO:0000256" key="7">
    <source>
        <dbReference type="PIRSR" id="PIRSR001480-1"/>
    </source>
</evidence>
<evidence type="ECO:0000256" key="4">
    <source>
        <dbReference type="ARBA" id="ARBA00022723"/>
    </source>
</evidence>
<dbReference type="InterPro" id="IPR016305">
    <property type="entry name" value="Mannose-6-P_Isomerase"/>
</dbReference>
<dbReference type="InterPro" id="IPR018050">
    <property type="entry name" value="Pmannose_isomerase-type1_CS"/>
</dbReference>
<dbReference type="Proteomes" id="UP001296776">
    <property type="component" value="Unassembled WGS sequence"/>
</dbReference>
<dbReference type="InterPro" id="IPR014710">
    <property type="entry name" value="RmlC-like_jellyroll"/>
</dbReference>
<protein>
    <recommendedName>
        <fullName evidence="3">mannose-6-phosphate isomerase</fullName>
        <ecNumber evidence="3">5.3.1.8</ecNumber>
    </recommendedName>
</protein>
<comment type="cofactor">
    <cofactor evidence="8">
        <name>Zn(2+)</name>
        <dbReference type="ChEBI" id="CHEBI:29105"/>
    </cofactor>
    <text evidence="8">Binds 1 zinc ion per subunit.</text>
</comment>
<dbReference type="GO" id="GO:0005829">
    <property type="term" value="C:cytosol"/>
    <property type="evidence" value="ECO:0007669"/>
    <property type="project" value="TreeGrafter"/>
</dbReference>
<keyword evidence="11" id="KW-1185">Reference proteome</keyword>
<feature type="binding site" evidence="8">
    <location>
        <position position="131"/>
    </location>
    <ligand>
        <name>Zn(2+)</name>
        <dbReference type="ChEBI" id="CHEBI:29105"/>
    </ligand>
</feature>
<evidence type="ECO:0000256" key="1">
    <source>
        <dbReference type="ARBA" id="ARBA00000757"/>
    </source>
</evidence>
<dbReference type="EMBL" id="NRSJ01000003">
    <property type="protein sequence ID" value="MBK1703487.1"/>
    <property type="molecule type" value="Genomic_DNA"/>
</dbReference>
<dbReference type="Pfam" id="PF20511">
    <property type="entry name" value="PMI_typeI_cat"/>
    <property type="match status" value="1"/>
</dbReference>
<dbReference type="GO" id="GO:0008270">
    <property type="term" value="F:zinc ion binding"/>
    <property type="evidence" value="ECO:0007669"/>
    <property type="project" value="InterPro"/>
</dbReference>
<organism evidence="10 11">
    <name type="scientific">Halochromatium glycolicum</name>
    <dbReference type="NCBI Taxonomy" id="85075"/>
    <lineage>
        <taxon>Bacteria</taxon>
        <taxon>Pseudomonadati</taxon>
        <taxon>Pseudomonadota</taxon>
        <taxon>Gammaproteobacteria</taxon>
        <taxon>Chromatiales</taxon>
        <taxon>Chromatiaceae</taxon>
        <taxon>Halochromatium</taxon>
    </lineage>
</organism>
<dbReference type="InterPro" id="IPR001250">
    <property type="entry name" value="Man6P_Isoase-1"/>
</dbReference>
<comment type="similarity">
    <text evidence="2">Belongs to the mannose-6-phosphate isomerase type 1 family.</text>
</comment>
<dbReference type="GO" id="GO:0005975">
    <property type="term" value="P:carbohydrate metabolic process"/>
    <property type="evidence" value="ECO:0007669"/>
    <property type="project" value="InterPro"/>
</dbReference>
<comment type="caution">
    <text evidence="10">The sequence shown here is derived from an EMBL/GenBank/DDBJ whole genome shotgun (WGS) entry which is preliminary data.</text>
</comment>
<sequence>MDSPAGPLAFALATPTGDDLATAVAAFQKTPTALPLQCGVQHYGWGDPGFIPALIDAPNPRGLPFAELWIGAHPDLLATLQLGGWRLSLAELISAAPETMLGEETRRRFGTELPFLLKVLAARHPLSIQAHPTREQARDGYQREDAIGLALTDARRSYRDRNHKPELLVALTDFYALRGFRPLETIQAELSAAPELSALAAPFRPTRAGLFELYHRMMELDQAAVDTQLRPLIERYRREREGQAFDPGDRRDWLLEADRLFSNGRHCDRGLFSILLLNLVSLHPGEAIFLPAGELHAYLRGAGIELMANSNNVLRGGLTRKHIDVPSLLETLQIRPGPGAVLQPQPQPGNGADSYLTPAPEFLLERHTLSAGEERTIGQGPPRLRLGLVIDGQVTLDTGSGVPLGLEHGATFVIPAACRGTLRSTQRSVVFTARVP</sequence>
<dbReference type="PRINTS" id="PR00714">
    <property type="entry name" value="MAN6PISMRASE"/>
</dbReference>
<keyword evidence="4 8" id="KW-0479">Metal-binding</keyword>
<dbReference type="InterPro" id="IPR046457">
    <property type="entry name" value="PMI_typeI_cat"/>
</dbReference>
<proteinExistence type="inferred from homology"/>
<feature type="binding site" evidence="8">
    <location>
        <position position="166"/>
    </location>
    <ligand>
        <name>Zn(2+)</name>
        <dbReference type="ChEBI" id="CHEBI:29105"/>
    </ligand>
</feature>
<dbReference type="NCBIfam" id="TIGR00218">
    <property type="entry name" value="manA"/>
    <property type="match status" value="1"/>
</dbReference>
<feature type="binding site" evidence="8">
    <location>
        <position position="129"/>
    </location>
    <ligand>
        <name>Zn(2+)</name>
        <dbReference type="ChEBI" id="CHEBI:29105"/>
    </ligand>
</feature>
<evidence type="ECO:0000313" key="11">
    <source>
        <dbReference type="Proteomes" id="UP001296776"/>
    </source>
</evidence>
<feature type="active site" evidence="7">
    <location>
        <position position="315"/>
    </location>
</feature>
<dbReference type="InterPro" id="IPR011051">
    <property type="entry name" value="RmlC_Cupin_sf"/>
</dbReference>
<keyword evidence="5 8" id="KW-0862">Zinc</keyword>
<dbReference type="RefSeq" id="WP_200344490.1">
    <property type="nucleotide sequence ID" value="NZ_NRSJ01000003.1"/>
</dbReference>
<dbReference type="CDD" id="cd07011">
    <property type="entry name" value="cupin_PMI_type_I_N"/>
    <property type="match status" value="1"/>
</dbReference>